<keyword evidence="4 5" id="KW-0472">Membrane</keyword>
<name>A0A0C3ED37_9AGAM</name>
<reference evidence="7" key="2">
    <citation type="submission" date="2015-01" db="EMBL/GenBank/DDBJ databases">
        <title>Evolutionary Origins and Diversification of the Mycorrhizal Mutualists.</title>
        <authorList>
            <consortium name="DOE Joint Genome Institute"/>
            <consortium name="Mycorrhizal Genomics Consortium"/>
            <person name="Kohler A."/>
            <person name="Kuo A."/>
            <person name="Nagy L.G."/>
            <person name="Floudas D."/>
            <person name="Copeland A."/>
            <person name="Barry K.W."/>
            <person name="Cichocki N."/>
            <person name="Veneault-Fourrey C."/>
            <person name="LaButti K."/>
            <person name="Lindquist E.A."/>
            <person name="Lipzen A."/>
            <person name="Lundell T."/>
            <person name="Morin E."/>
            <person name="Murat C."/>
            <person name="Riley R."/>
            <person name="Ohm R."/>
            <person name="Sun H."/>
            <person name="Tunlid A."/>
            <person name="Henrissat B."/>
            <person name="Grigoriev I.V."/>
            <person name="Hibbett D.S."/>
            <person name="Martin F."/>
        </authorList>
    </citation>
    <scope>NUCLEOTIDE SEQUENCE [LARGE SCALE GENOMIC DNA]</scope>
    <source>
        <strain evidence="7">Foug A</strain>
    </source>
</reference>
<comment type="subcellular location">
    <subcellularLocation>
        <location evidence="1">Membrane</location>
        <topology evidence="1">Multi-pass membrane protein</topology>
    </subcellularLocation>
</comment>
<evidence type="ECO:0000313" key="7">
    <source>
        <dbReference type="Proteomes" id="UP000053989"/>
    </source>
</evidence>
<sequence>MSNAEFDFGTRIGILFMVEASAASALAVTGLLLYIAYSAVAIQRNASRRWSTETHIHYYFLNLLLCDLIVSVGGLLNIKWIIEAGVYPSTLCTVQGLLKQIGDVGVALSTMAIALHMLQVLALRWRSPPKFALVVLAIIWLVILVLLTVPNVVQNNIYGPTGYWCWIRRSTVEQIGLEYIWMWLAAILNAIAYIFLGCVIKRRNVKRRSFSDAPMREERIRANQMFFYPLVYIVVVLPISGARFSAFRGNVVPFAVTASTDAIFALSGLFNVVLFALTRPSLIPRNRSCGTHPVLLPCSTSAGRVERRLSGDGIDSEMDTVEIGRSRSQYASLPPLPRSAWF</sequence>
<dbReference type="HOGENOM" id="CLU_027149_0_3_1"/>
<dbReference type="Proteomes" id="UP000053989">
    <property type="component" value="Unassembled WGS sequence"/>
</dbReference>
<dbReference type="STRING" id="1036808.A0A0C3ED37"/>
<evidence type="ECO:0000256" key="2">
    <source>
        <dbReference type="ARBA" id="ARBA00022692"/>
    </source>
</evidence>
<dbReference type="PANTHER" id="PTHR23112">
    <property type="entry name" value="G PROTEIN-COUPLED RECEPTOR 157-RELATED"/>
    <property type="match status" value="1"/>
</dbReference>
<evidence type="ECO:0000313" key="6">
    <source>
        <dbReference type="EMBL" id="KIM65836.1"/>
    </source>
</evidence>
<feature type="transmembrane region" description="Helical" evidence="5">
    <location>
        <begin position="131"/>
        <end position="153"/>
    </location>
</feature>
<accession>A0A0C3ED37</accession>
<dbReference type="SUPFAM" id="SSF81321">
    <property type="entry name" value="Family A G protein-coupled receptor-like"/>
    <property type="match status" value="1"/>
</dbReference>
<feature type="transmembrane region" description="Helical" evidence="5">
    <location>
        <begin position="58"/>
        <end position="82"/>
    </location>
</feature>
<evidence type="ECO:0000256" key="1">
    <source>
        <dbReference type="ARBA" id="ARBA00004141"/>
    </source>
</evidence>
<keyword evidence="7" id="KW-1185">Reference proteome</keyword>
<protein>
    <recommendedName>
        <fullName evidence="8">Glucose receptor Git3 N-terminal domain-containing protein</fullName>
    </recommendedName>
</protein>
<feature type="transmembrane region" description="Helical" evidence="5">
    <location>
        <begin position="102"/>
        <end position="124"/>
    </location>
</feature>
<keyword evidence="3 5" id="KW-1133">Transmembrane helix</keyword>
<dbReference type="GO" id="GO:0007189">
    <property type="term" value="P:adenylate cyclase-activating G protein-coupled receptor signaling pathway"/>
    <property type="evidence" value="ECO:0007669"/>
    <property type="project" value="TreeGrafter"/>
</dbReference>
<feature type="transmembrane region" description="Helical" evidence="5">
    <location>
        <begin position="252"/>
        <end position="277"/>
    </location>
</feature>
<dbReference type="InParanoid" id="A0A0C3ED37"/>
<dbReference type="AlphaFoldDB" id="A0A0C3ED37"/>
<evidence type="ECO:0008006" key="8">
    <source>
        <dbReference type="Google" id="ProtNLM"/>
    </source>
</evidence>
<proteinExistence type="predicted"/>
<dbReference type="Gene3D" id="1.20.1070.10">
    <property type="entry name" value="Rhodopsin 7-helix transmembrane proteins"/>
    <property type="match status" value="1"/>
</dbReference>
<reference evidence="6 7" key="1">
    <citation type="submission" date="2014-04" db="EMBL/GenBank/DDBJ databases">
        <authorList>
            <consortium name="DOE Joint Genome Institute"/>
            <person name="Kuo A."/>
            <person name="Kohler A."/>
            <person name="Nagy L.G."/>
            <person name="Floudas D."/>
            <person name="Copeland A."/>
            <person name="Barry K.W."/>
            <person name="Cichocki N."/>
            <person name="Veneault-Fourrey C."/>
            <person name="LaButti K."/>
            <person name="Lindquist E.A."/>
            <person name="Lipzen A."/>
            <person name="Lundell T."/>
            <person name="Morin E."/>
            <person name="Murat C."/>
            <person name="Sun H."/>
            <person name="Tunlid A."/>
            <person name="Henrissat B."/>
            <person name="Grigoriev I.V."/>
            <person name="Hibbett D.S."/>
            <person name="Martin F."/>
            <person name="Nordberg H.P."/>
            <person name="Cantor M.N."/>
            <person name="Hua S.X."/>
        </authorList>
    </citation>
    <scope>NUCLEOTIDE SEQUENCE [LARGE SCALE GENOMIC DNA]</scope>
    <source>
        <strain evidence="6 7">Foug A</strain>
    </source>
</reference>
<evidence type="ECO:0000256" key="4">
    <source>
        <dbReference type="ARBA" id="ARBA00023136"/>
    </source>
</evidence>
<feature type="transmembrane region" description="Helical" evidence="5">
    <location>
        <begin position="225"/>
        <end position="246"/>
    </location>
</feature>
<keyword evidence="2 5" id="KW-0812">Transmembrane</keyword>
<dbReference type="EMBL" id="KN822020">
    <property type="protein sequence ID" value="KIM65836.1"/>
    <property type="molecule type" value="Genomic_DNA"/>
</dbReference>
<dbReference type="PANTHER" id="PTHR23112:SF37">
    <property type="entry name" value="G PROTEIN-COUPLED RECEPTOR GPR1"/>
    <property type="match status" value="1"/>
</dbReference>
<dbReference type="GO" id="GO:0005886">
    <property type="term" value="C:plasma membrane"/>
    <property type="evidence" value="ECO:0007669"/>
    <property type="project" value="TreeGrafter"/>
</dbReference>
<dbReference type="GO" id="GO:0004930">
    <property type="term" value="F:G protein-coupled receptor activity"/>
    <property type="evidence" value="ECO:0007669"/>
    <property type="project" value="TreeGrafter"/>
</dbReference>
<organism evidence="6 7">
    <name type="scientific">Scleroderma citrinum Foug A</name>
    <dbReference type="NCBI Taxonomy" id="1036808"/>
    <lineage>
        <taxon>Eukaryota</taxon>
        <taxon>Fungi</taxon>
        <taxon>Dikarya</taxon>
        <taxon>Basidiomycota</taxon>
        <taxon>Agaricomycotina</taxon>
        <taxon>Agaricomycetes</taxon>
        <taxon>Agaricomycetidae</taxon>
        <taxon>Boletales</taxon>
        <taxon>Sclerodermatineae</taxon>
        <taxon>Sclerodermataceae</taxon>
        <taxon>Scleroderma</taxon>
    </lineage>
</organism>
<feature type="transmembrane region" description="Helical" evidence="5">
    <location>
        <begin position="180"/>
        <end position="200"/>
    </location>
</feature>
<feature type="transmembrane region" description="Helical" evidence="5">
    <location>
        <begin position="12"/>
        <end position="37"/>
    </location>
</feature>
<evidence type="ECO:0000256" key="5">
    <source>
        <dbReference type="SAM" id="Phobius"/>
    </source>
</evidence>
<evidence type="ECO:0000256" key="3">
    <source>
        <dbReference type="ARBA" id="ARBA00022989"/>
    </source>
</evidence>
<gene>
    <name evidence="6" type="ORF">SCLCIDRAFT_1211835</name>
</gene>
<dbReference type="OrthoDB" id="100006at2759"/>